<reference evidence="8 9" key="1">
    <citation type="submission" date="2023-03" db="EMBL/GenBank/DDBJ databases">
        <title>Mating type loci evolution in Malassezia.</title>
        <authorList>
            <person name="Coelho M.A."/>
        </authorList>
    </citation>
    <scope>NUCLEOTIDE SEQUENCE [LARGE SCALE GENOMIC DNA]</scope>
    <source>
        <strain evidence="8 9">CBS 9725</strain>
    </source>
</reference>
<feature type="domain" description="Transcription factor IIIC subunit Tfc1/Sfc1 triple barrel" evidence="7">
    <location>
        <begin position="22"/>
        <end position="152"/>
    </location>
</feature>
<evidence type="ECO:0000259" key="6">
    <source>
        <dbReference type="Pfam" id="PF09734"/>
    </source>
</evidence>
<organism evidence="8 9">
    <name type="scientific">Malassezia yamatoensis</name>
    <dbReference type="NCBI Taxonomy" id="253288"/>
    <lineage>
        <taxon>Eukaryota</taxon>
        <taxon>Fungi</taxon>
        <taxon>Dikarya</taxon>
        <taxon>Basidiomycota</taxon>
        <taxon>Ustilaginomycotina</taxon>
        <taxon>Malasseziomycetes</taxon>
        <taxon>Malasseziales</taxon>
        <taxon>Malasseziaceae</taxon>
        <taxon>Malassezia</taxon>
    </lineage>
</organism>
<feature type="region of interest" description="Disordered" evidence="5">
    <location>
        <begin position="240"/>
        <end position="261"/>
    </location>
</feature>
<feature type="domain" description="Transcription factor IIIC subunit 5 HTH" evidence="6">
    <location>
        <begin position="207"/>
        <end position="316"/>
    </location>
</feature>
<dbReference type="Pfam" id="PF09734">
    <property type="entry name" value="Tau95"/>
    <property type="match status" value="1"/>
</dbReference>
<dbReference type="GO" id="GO:0006384">
    <property type="term" value="P:transcription initiation at RNA polymerase III promoter"/>
    <property type="evidence" value="ECO:0007669"/>
    <property type="project" value="InterPro"/>
</dbReference>
<keyword evidence="3" id="KW-0804">Transcription</keyword>
<keyword evidence="9" id="KW-1185">Reference proteome</keyword>
<dbReference type="InterPro" id="IPR019136">
    <property type="entry name" value="TF_IIIC_su-5_HTH"/>
</dbReference>
<comment type="subcellular location">
    <subcellularLocation>
        <location evidence="1">Nucleus</location>
    </subcellularLocation>
</comment>
<sequence>MVTEECTERSAPILRVPSRSLVTIEYPGIVGETAKSLNRALATLSPYNGPDSRLQSALSALKHITRVIANGGKLLECRLDPLPGELTEAQMYRHPLLGDIVPGRELVIRVSRCCWQRQGDNGVLEARKQYKIELVGAVCSTVRFLRMADFAFKPEKPIGEPSHPTEALHRALVTMDVDTLQGYRFAPENEEYQVAGTSSNMLSNLAMIPPPFFSRMELPFHYGYRQNPASSLQTVPYASVAKKSRRTARKGQTDQDQDAEDHRIVTRYLNRSRWRNFAPIAVNFHDPNPVPREPAGPLMQLTLPDRQKALLESMQKVS</sequence>
<proteinExistence type="predicted"/>
<evidence type="ECO:0000313" key="8">
    <source>
        <dbReference type="EMBL" id="WFC97719.1"/>
    </source>
</evidence>
<dbReference type="InterPro" id="IPR042536">
    <property type="entry name" value="TFIIIC_tauA_Sfc1"/>
</dbReference>
<name>A0AAJ5YWK3_9BASI</name>
<dbReference type="Proteomes" id="UP001219567">
    <property type="component" value="Chromosome 1"/>
</dbReference>
<evidence type="ECO:0000256" key="2">
    <source>
        <dbReference type="ARBA" id="ARBA00023125"/>
    </source>
</evidence>
<protein>
    <submittedName>
        <fullName evidence="8">Tau 95 subunit of transcription factor TFIIIC</fullName>
    </submittedName>
</protein>
<accession>A0AAJ5YWK3</accession>
<dbReference type="AlphaFoldDB" id="A0AAJ5YWK3"/>
<dbReference type="Pfam" id="PF17682">
    <property type="entry name" value="Tau95_N"/>
    <property type="match status" value="1"/>
</dbReference>
<dbReference type="InterPro" id="IPR041499">
    <property type="entry name" value="Tfc1/Sfc1_N"/>
</dbReference>
<dbReference type="GO" id="GO:0001003">
    <property type="term" value="F:RNA polymerase III type 2 promoter sequence-specific DNA binding"/>
    <property type="evidence" value="ECO:0007669"/>
    <property type="project" value="TreeGrafter"/>
</dbReference>
<evidence type="ECO:0000256" key="1">
    <source>
        <dbReference type="ARBA" id="ARBA00004123"/>
    </source>
</evidence>
<dbReference type="PANTHER" id="PTHR13230">
    <property type="entry name" value="GENERAL TRANSCRIPTION FACTOR IIIC, POLYPEPTIDE 5"/>
    <property type="match status" value="1"/>
</dbReference>
<evidence type="ECO:0000256" key="5">
    <source>
        <dbReference type="SAM" id="MobiDB-lite"/>
    </source>
</evidence>
<dbReference type="Gene3D" id="3.30.200.160">
    <property type="entry name" value="TFIIIC, subcomplex tauA, subunit Sfc1, barrel domain"/>
    <property type="match status" value="1"/>
</dbReference>
<dbReference type="PANTHER" id="PTHR13230:SF5">
    <property type="entry name" value="GENERAL TRANSCRIPTION FACTOR 3C POLYPEPTIDE 5"/>
    <property type="match status" value="1"/>
</dbReference>
<dbReference type="GO" id="GO:0000127">
    <property type="term" value="C:transcription factor TFIIIC complex"/>
    <property type="evidence" value="ECO:0007669"/>
    <property type="project" value="InterPro"/>
</dbReference>
<keyword evidence="2" id="KW-0238">DNA-binding</keyword>
<dbReference type="GO" id="GO:0001002">
    <property type="term" value="F:RNA polymerase III type 1 promoter sequence-specific DNA binding"/>
    <property type="evidence" value="ECO:0007669"/>
    <property type="project" value="TreeGrafter"/>
</dbReference>
<evidence type="ECO:0000259" key="7">
    <source>
        <dbReference type="Pfam" id="PF17682"/>
    </source>
</evidence>
<evidence type="ECO:0000256" key="3">
    <source>
        <dbReference type="ARBA" id="ARBA00023163"/>
    </source>
</evidence>
<dbReference type="GO" id="GO:0005634">
    <property type="term" value="C:nucleus"/>
    <property type="evidence" value="ECO:0007669"/>
    <property type="project" value="UniProtKB-SubCell"/>
</dbReference>
<dbReference type="EMBL" id="CP119943">
    <property type="protein sequence ID" value="WFC97719.1"/>
    <property type="molecule type" value="Genomic_DNA"/>
</dbReference>
<gene>
    <name evidence="8" type="primary">TFC1</name>
    <name evidence="8" type="ORF">MYAM1_000438</name>
</gene>
<evidence type="ECO:0000313" key="9">
    <source>
        <dbReference type="Proteomes" id="UP001219567"/>
    </source>
</evidence>
<dbReference type="InterPro" id="IPR040454">
    <property type="entry name" value="TF_IIIC_Tfc1/Sfc1"/>
</dbReference>
<evidence type="ECO:0000256" key="4">
    <source>
        <dbReference type="ARBA" id="ARBA00023242"/>
    </source>
</evidence>
<keyword evidence="4" id="KW-0539">Nucleus</keyword>